<dbReference type="PROSITE" id="PS50173">
    <property type="entry name" value="UMUC"/>
    <property type="match status" value="1"/>
</dbReference>
<protein>
    <submittedName>
        <fullName evidence="7">Y-family DNA polymerase</fullName>
    </submittedName>
</protein>
<evidence type="ECO:0000256" key="3">
    <source>
        <dbReference type="ARBA" id="ARBA00023199"/>
    </source>
</evidence>
<evidence type="ECO:0000313" key="7">
    <source>
        <dbReference type="EMBL" id="MCX2522978.1"/>
    </source>
</evidence>
<keyword evidence="3" id="KW-0741">SOS mutagenesis</keyword>
<dbReference type="Pfam" id="PF11799">
    <property type="entry name" value="IMS_C"/>
    <property type="match status" value="1"/>
</dbReference>
<accession>A0AA41ZFK1</accession>
<dbReference type="InterPro" id="IPR025188">
    <property type="entry name" value="DUF4113"/>
</dbReference>
<dbReference type="GO" id="GO:0003684">
    <property type="term" value="F:damaged DNA binding"/>
    <property type="evidence" value="ECO:0007669"/>
    <property type="project" value="InterPro"/>
</dbReference>
<evidence type="ECO:0000256" key="2">
    <source>
        <dbReference type="ARBA" id="ARBA00022763"/>
    </source>
</evidence>
<feature type="domain" description="UmuC" evidence="6">
    <location>
        <begin position="5"/>
        <end position="188"/>
    </location>
</feature>
<dbReference type="PANTHER" id="PTHR11076:SF34">
    <property type="entry name" value="PROTEIN UMUC"/>
    <property type="match status" value="1"/>
</dbReference>
<evidence type="ECO:0000256" key="4">
    <source>
        <dbReference type="ARBA" id="ARBA00023204"/>
    </source>
</evidence>
<keyword evidence="5" id="KW-0742">SOS response</keyword>
<dbReference type="GO" id="GO:0009432">
    <property type="term" value="P:SOS response"/>
    <property type="evidence" value="ECO:0007669"/>
    <property type="project" value="UniProtKB-KW"/>
</dbReference>
<evidence type="ECO:0000256" key="5">
    <source>
        <dbReference type="ARBA" id="ARBA00023236"/>
    </source>
</evidence>
<dbReference type="InterPro" id="IPR043502">
    <property type="entry name" value="DNA/RNA_pol_sf"/>
</dbReference>
<dbReference type="EMBL" id="JAPIVE010000001">
    <property type="protein sequence ID" value="MCX2522978.1"/>
    <property type="molecule type" value="Genomic_DNA"/>
</dbReference>
<dbReference type="GO" id="GO:0042276">
    <property type="term" value="P:error-prone translesion synthesis"/>
    <property type="evidence" value="ECO:0007669"/>
    <property type="project" value="TreeGrafter"/>
</dbReference>
<dbReference type="InterPro" id="IPR043128">
    <property type="entry name" value="Rev_trsase/Diguanyl_cyclase"/>
</dbReference>
<dbReference type="Pfam" id="PF00817">
    <property type="entry name" value="IMS"/>
    <property type="match status" value="1"/>
</dbReference>
<dbReference type="GO" id="GO:0003887">
    <property type="term" value="F:DNA-directed DNA polymerase activity"/>
    <property type="evidence" value="ECO:0007669"/>
    <property type="project" value="TreeGrafter"/>
</dbReference>
<dbReference type="AlphaFoldDB" id="A0AA41ZFK1"/>
<proteinExistence type="inferred from homology"/>
<evidence type="ECO:0000313" key="8">
    <source>
        <dbReference type="Proteomes" id="UP001165678"/>
    </source>
</evidence>
<dbReference type="Gene3D" id="3.30.70.270">
    <property type="match status" value="1"/>
</dbReference>
<evidence type="ECO:0000256" key="1">
    <source>
        <dbReference type="ARBA" id="ARBA00010945"/>
    </source>
</evidence>
<dbReference type="CDD" id="cd01700">
    <property type="entry name" value="PolY_Pol_V_umuC"/>
    <property type="match status" value="1"/>
</dbReference>
<name>A0AA41ZFK1_9GAMM</name>
<dbReference type="InterPro" id="IPR050116">
    <property type="entry name" value="DNA_polymerase-Y"/>
</dbReference>
<dbReference type="GO" id="GO:0006281">
    <property type="term" value="P:DNA repair"/>
    <property type="evidence" value="ECO:0007669"/>
    <property type="project" value="UniProtKB-KW"/>
</dbReference>
<dbReference type="GO" id="GO:0005829">
    <property type="term" value="C:cytosol"/>
    <property type="evidence" value="ECO:0007669"/>
    <property type="project" value="TreeGrafter"/>
</dbReference>
<dbReference type="RefSeq" id="WP_265895396.1">
    <property type="nucleotide sequence ID" value="NZ_JAPIVE010000001.1"/>
</dbReference>
<dbReference type="PANTHER" id="PTHR11076">
    <property type="entry name" value="DNA REPAIR POLYMERASE UMUC / TRANSFERASE FAMILY MEMBER"/>
    <property type="match status" value="1"/>
</dbReference>
<sequence length="427" mass="47987">MAGPFALVDCNNFYASCERVFDPALYGRPIGVLSNNDGCIIARSEELKQLGVPMGMPAHLIDPALARRVVLRSSNYELYGDMSARVMDVLYQSRARVIPYSIDEAWLDLSGLPADDLIPDAHRLRHRIHRYTGIPVSIGVAPTFTLAKLASRLAKHRGDHVHQLGDMTDPSTRQVLATTPIENIWGIGARLAARLTLMGIHSALDLACSPPQHIRRHFSVVLERTARELGGRACLDTTTGPEGEKHHLMTSRSLGQATGHYPSLEQALRQHTNRGAEKLREQKSLARAVMVTLSTARHARQTAPTHQGRLIMELGYPTDSTRLLVKAALDGLARLYRRGHRYQKCGVMLMDLQPCQNRQLHFPDDTTREAERDEALMTTLDEANQRFGQHTITVGYVRQNDAWQLRCRYRSKRCTTRWEELATVRLV</sequence>
<dbReference type="Pfam" id="PF13438">
    <property type="entry name" value="DUF4113"/>
    <property type="match status" value="1"/>
</dbReference>
<keyword evidence="2" id="KW-0227">DNA damage</keyword>
<comment type="caution">
    <text evidence="7">The sequence shown here is derived from an EMBL/GenBank/DDBJ whole genome shotgun (WGS) entry which is preliminary data.</text>
</comment>
<dbReference type="Gene3D" id="3.40.1170.60">
    <property type="match status" value="1"/>
</dbReference>
<comment type="similarity">
    <text evidence="1">Belongs to the DNA polymerase type-Y family.</text>
</comment>
<organism evidence="7 8">
    <name type="scientific">Larsenimonas rhizosphaerae</name>
    <dbReference type="NCBI Taxonomy" id="2944682"/>
    <lineage>
        <taxon>Bacteria</taxon>
        <taxon>Pseudomonadati</taxon>
        <taxon>Pseudomonadota</taxon>
        <taxon>Gammaproteobacteria</taxon>
        <taxon>Oceanospirillales</taxon>
        <taxon>Halomonadaceae</taxon>
        <taxon>Larsenimonas</taxon>
    </lineage>
</organism>
<reference evidence="7" key="1">
    <citation type="submission" date="2022-11" db="EMBL/GenBank/DDBJ databases">
        <title>Larsenimonas rhizosphaerae sp. nov., isolated from a tidal mudflat.</title>
        <authorList>
            <person name="Lee S.D."/>
            <person name="Kim I.S."/>
        </authorList>
    </citation>
    <scope>NUCLEOTIDE SEQUENCE</scope>
    <source>
        <strain evidence="7">GH2-1</strain>
    </source>
</reference>
<dbReference type="Proteomes" id="UP001165678">
    <property type="component" value="Unassembled WGS sequence"/>
</dbReference>
<dbReference type="Gene3D" id="1.10.150.20">
    <property type="entry name" value="5' to 3' exonuclease, C-terminal subdomain"/>
    <property type="match status" value="1"/>
</dbReference>
<evidence type="ECO:0000259" key="6">
    <source>
        <dbReference type="PROSITE" id="PS50173"/>
    </source>
</evidence>
<dbReference type="InterPro" id="IPR017961">
    <property type="entry name" value="DNA_pol_Y-fam_little_finger"/>
</dbReference>
<keyword evidence="8" id="KW-1185">Reference proteome</keyword>
<keyword evidence="4" id="KW-0234">DNA repair</keyword>
<dbReference type="SUPFAM" id="SSF56672">
    <property type="entry name" value="DNA/RNA polymerases"/>
    <property type="match status" value="1"/>
</dbReference>
<dbReference type="InterPro" id="IPR001126">
    <property type="entry name" value="UmuC"/>
</dbReference>
<gene>
    <name evidence="7" type="ORF">OQ287_01860</name>
</gene>